<reference evidence="17" key="1">
    <citation type="submission" date="2020-01" db="EMBL/GenBank/DDBJ databases">
        <title>'Steroidobacter agaridevorans' sp. nov., agar-degrading bacteria isolated from rhizosphere soils.</title>
        <authorList>
            <person name="Ikenaga M."/>
            <person name="Kataoka M."/>
            <person name="Murouchi A."/>
            <person name="Katsuragi S."/>
            <person name="Sakai M."/>
        </authorList>
    </citation>
    <scope>NUCLEOTIDE SEQUENCE [LARGE SCALE GENOMIC DNA]</scope>
    <source>
        <strain evidence="17">YU21-B</strain>
    </source>
</reference>
<evidence type="ECO:0000256" key="8">
    <source>
        <dbReference type="ARBA" id="ARBA00022777"/>
    </source>
</evidence>
<dbReference type="Gene3D" id="3.40.50.2300">
    <property type="match status" value="1"/>
</dbReference>
<dbReference type="EMBL" id="BLJN01000001">
    <property type="protein sequence ID" value="GFE78870.1"/>
    <property type="molecule type" value="Genomic_DNA"/>
</dbReference>
<dbReference type="PRINTS" id="PR00344">
    <property type="entry name" value="BCTRLSENSOR"/>
</dbReference>
<keyword evidence="6" id="KW-0808">Transferase</keyword>
<feature type="transmembrane region" description="Helical" evidence="12">
    <location>
        <begin position="156"/>
        <end position="178"/>
    </location>
</feature>
<feature type="transmembrane region" description="Helical" evidence="12">
    <location>
        <begin position="435"/>
        <end position="458"/>
    </location>
</feature>
<feature type="transmembrane region" description="Helical" evidence="12">
    <location>
        <begin position="405"/>
        <end position="428"/>
    </location>
</feature>
<dbReference type="SUPFAM" id="SSF47384">
    <property type="entry name" value="Homodimeric domain of signal transducing histidine kinase"/>
    <property type="match status" value="1"/>
</dbReference>
<dbReference type="PROSITE" id="PS50283">
    <property type="entry name" value="NA_SOLUT_SYMP_3"/>
    <property type="match status" value="1"/>
</dbReference>
<dbReference type="RefSeq" id="WP_161810714.1">
    <property type="nucleotide sequence ID" value="NZ_BLJN01000001.1"/>
</dbReference>
<dbReference type="EC" id="2.7.13.3" evidence="4"/>
<dbReference type="SUPFAM" id="SSF55785">
    <property type="entry name" value="PYP-like sensor domain (PAS domain)"/>
    <property type="match status" value="1"/>
</dbReference>
<evidence type="ECO:0000256" key="3">
    <source>
        <dbReference type="ARBA" id="ARBA00006434"/>
    </source>
</evidence>
<dbReference type="PROSITE" id="PS50112">
    <property type="entry name" value="PAS"/>
    <property type="match status" value="1"/>
</dbReference>
<dbReference type="Pfam" id="PF00072">
    <property type="entry name" value="Response_reg"/>
    <property type="match status" value="1"/>
</dbReference>
<evidence type="ECO:0000256" key="4">
    <source>
        <dbReference type="ARBA" id="ARBA00012438"/>
    </source>
</evidence>
<dbReference type="PANTHER" id="PTHR43047">
    <property type="entry name" value="TWO-COMPONENT HISTIDINE PROTEIN KINASE"/>
    <property type="match status" value="1"/>
</dbReference>
<dbReference type="Proteomes" id="UP000445000">
    <property type="component" value="Unassembled WGS sequence"/>
</dbReference>
<feature type="transmembrane region" description="Helical" evidence="12">
    <location>
        <begin position="116"/>
        <end position="136"/>
    </location>
</feature>
<evidence type="ECO:0000256" key="12">
    <source>
        <dbReference type="SAM" id="Phobius"/>
    </source>
</evidence>
<dbReference type="SUPFAM" id="SSF55874">
    <property type="entry name" value="ATPase domain of HSP90 chaperone/DNA topoisomerase II/histidine kinase"/>
    <property type="match status" value="1"/>
</dbReference>
<dbReference type="CDD" id="cd00082">
    <property type="entry name" value="HisKA"/>
    <property type="match status" value="1"/>
</dbReference>
<evidence type="ECO:0000256" key="7">
    <source>
        <dbReference type="ARBA" id="ARBA00022692"/>
    </source>
</evidence>
<gene>
    <name evidence="16" type="ORF">GCM10011487_08700</name>
</gene>
<keyword evidence="10 12" id="KW-0472">Membrane</keyword>
<dbReference type="InterPro" id="IPR035965">
    <property type="entry name" value="PAS-like_dom_sf"/>
</dbReference>
<proteinExistence type="inferred from homology"/>
<evidence type="ECO:0000313" key="17">
    <source>
        <dbReference type="Proteomes" id="UP000445000"/>
    </source>
</evidence>
<dbReference type="CDD" id="cd00075">
    <property type="entry name" value="HATPase"/>
    <property type="match status" value="1"/>
</dbReference>
<dbReference type="Gene3D" id="3.30.450.20">
    <property type="entry name" value="PAS domain"/>
    <property type="match status" value="1"/>
</dbReference>
<dbReference type="InterPro" id="IPR001789">
    <property type="entry name" value="Sig_transdc_resp-reg_receiver"/>
</dbReference>
<feature type="transmembrane region" description="Helical" evidence="12">
    <location>
        <begin position="68"/>
        <end position="87"/>
    </location>
</feature>
<dbReference type="InterPro" id="IPR036890">
    <property type="entry name" value="HATPase_C_sf"/>
</dbReference>
<sequence length="1170" mass="126723">MISGWGLLVASLAYVCGLFFIAWWGDRRRLYPEHARLRPLIYSLALAVYCSSWTFYGAVGSAVRDGLSYLPIYLGPLLVFVFLLPFFERLVRMAKQQNATSISDLLAARFGRSSQIAVAVTVIALTAAIPYIALQLKAISMSIEVLSAGAPAQTVAWYRDSALLVALMLALFSSLFGARQVDATEHHPGMVLAVAAESLVKLIALLCVAVFALTQLDGVEPLLEMARQMPAGVDHSISFLTQTLLSLTAIFCLPRQFQVGVVECAEVGDVRHARWWFSTYLVLISLVVVPIAAAAIAAGARSGSIAPDSFVLWLPLSGGHDWLALLAYLGGFSAATGMVIVATVALATMVSNDLVLPAIWRWRPPALGDRSLASGGILWIRRAAILVILLVSFCFFRVVPNGSSLASIGLLAFAAVAQFAPAVVSAVYWSGASRVGVLAGLCGGFSIWIYTLLLPTFASADGLMPSWITEGPFGIGVLAPHSLFGFTGPDPLTHGVFWSLLVNMIALVGMSLYSPPAIGERLQLAPRIAGADARRAKLLPGSATIADLQLLAERLLGWSAAQAWFERYKQEHGRDYSPTQRADVGLLQGLERELAGALGAASARMVLTSALRGAGLQFSEVVTLFDEASQKLRFNREMLEAMMENMPQGISVVDAEMRLVAWNRRYVELLDYPPELMRAGRPIADLMQYNAARGWYGPGDAEAHVEKRLAHMRAGSPHLSERRRSDGRVIEVRGQPLPDGGYVSTFNDVTTYKHVEDELREINETLEQRVVERTQQLAEATAVAEKANLGKTRFLAAASHDLLQPLNAARLFNAALRGHAGQLQHPQVEQLADRVENSLHAAEELLDGLLDISRLDSGAIQPELGDFSAGVLLDSLKEQFAPVAAQRNLELRVHSTRVRVYSDQRMLRRVLQNLIGNALRYTRSGRVVVGVRRRAGNQVEFQVIDTGPGIAAESQSVIFEEFRRLDQHSPWGERGLGLGLSICDRIAHILQTRLTLRSTPGRGSAFSVRVARGKGIARESVTTPAQVHSVAGLRGLRVLCIEDDPNILDAMRELLTRWGIDVVCVGTAVQARETLQARSIDLVLADYHLGGEPMGLDVLDELVPKESVRMRAGALVTADGSAALAQRASALGFQVLRKPLRPAALRALIVALTADPARVAAPAARLASDC</sequence>
<dbReference type="CDD" id="cd10322">
    <property type="entry name" value="SLC5sbd"/>
    <property type="match status" value="1"/>
</dbReference>
<dbReference type="InterPro" id="IPR003661">
    <property type="entry name" value="HisK_dim/P_dom"/>
</dbReference>
<dbReference type="SMART" id="SM00091">
    <property type="entry name" value="PAS"/>
    <property type="match status" value="1"/>
</dbReference>
<evidence type="ECO:0000256" key="2">
    <source>
        <dbReference type="ARBA" id="ARBA00004141"/>
    </source>
</evidence>
<dbReference type="Pfam" id="PF12860">
    <property type="entry name" value="PAS_7"/>
    <property type="match status" value="1"/>
</dbReference>
<comment type="caution">
    <text evidence="16">The sequence shown here is derived from an EMBL/GenBank/DDBJ whole genome shotgun (WGS) entry which is preliminary data.</text>
</comment>
<feature type="transmembrane region" description="Helical" evidence="12">
    <location>
        <begin position="190"/>
        <end position="213"/>
    </location>
</feature>
<dbReference type="Gene3D" id="3.30.565.10">
    <property type="entry name" value="Histidine kinase-like ATPase, C-terminal domain"/>
    <property type="match status" value="1"/>
</dbReference>
<dbReference type="InterPro" id="IPR036097">
    <property type="entry name" value="HisK_dim/P_sf"/>
</dbReference>
<dbReference type="PROSITE" id="PS50109">
    <property type="entry name" value="HIS_KIN"/>
    <property type="match status" value="1"/>
</dbReference>
<evidence type="ECO:0000313" key="16">
    <source>
        <dbReference type="EMBL" id="GFE78870.1"/>
    </source>
</evidence>
<evidence type="ECO:0000259" key="15">
    <source>
        <dbReference type="PROSITE" id="PS50112"/>
    </source>
</evidence>
<dbReference type="Pfam" id="PF02518">
    <property type="entry name" value="HATPase_c"/>
    <property type="match status" value="1"/>
</dbReference>
<evidence type="ECO:0000256" key="5">
    <source>
        <dbReference type="ARBA" id="ARBA00022553"/>
    </source>
</evidence>
<dbReference type="Pfam" id="PF00512">
    <property type="entry name" value="HisKA"/>
    <property type="match status" value="1"/>
</dbReference>
<feature type="transmembrane region" description="Helical" evidence="12">
    <location>
        <begin position="495"/>
        <end position="513"/>
    </location>
</feature>
<dbReference type="InterPro" id="IPR038377">
    <property type="entry name" value="Na/Glc_symporter_sf"/>
</dbReference>
<dbReference type="SUPFAM" id="SSF52172">
    <property type="entry name" value="CheY-like"/>
    <property type="match status" value="1"/>
</dbReference>
<comment type="catalytic activity">
    <reaction evidence="1">
        <text>ATP + protein L-histidine = ADP + protein N-phospho-L-histidine.</text>
        <dbReference type="EC" id="2.7.13.3"/>
    </reaction>
</comment>
<evidence type="ECO:0000259" key="14">
    <source>
        <dbReference type="PROSITE" id="PS50110"/>
    </source>
</evidence>
<organism evidence="16 17">
    <name type="scientific">Steroidobacter agaridevorans</name>
    <dbReference type="NCBI Taxonomy" id="2695856"/>
    <lineage>
        <taxon>Bacteria</taxon>
        <taxon>Pseudomonadati</taxon>
        <taxon>Pseudomonadota</taxon>
        <taxon>Gammaproteobacteria</taxon>
        <taxon>Steroidobacterales</taxon>
        <taxon>Steroidobacteraceae</taxon>
        <taxon>Steroidobacter</taxon>
    </lineage>
</organism>
<evidence type="ECO:0000256" key="9">
    <source>
        <dbReference type="ARBA" id="ARBA00022989"/>
    </source>
</evidence>
<dbReference type="FunFam" id="1.10.287.130:FF:000063">
    <property type="entry name" value="Hybrid sensor histidine kinase/response regulator"/>
    <property type="match status" value="1"/>
</dbReference>
<dbReference type="SMART" id="SM00448">
    <property type="entry name" value="REC"/>
    <property type="match status" value="1"/>
</dbReference>
<feature type="transmembrane region" description="Helical" evidence="12">
    <location>
        <begin position="37"/>
        <end position="56"/>
    </location>
</feature>
<feature type="domain" description="Histidine kinase" evidence="13">
    <location>
        <begin position="797"/>
        <end position="1014"/>
    </location>
</feature>
<dbReference type="SMART" id="SM00387">
    <property type="entry name" value="HATPase_c"/>
    <property type="match status" value="1"/>
</dbReference>
<evidence type="ECO:0000259" key="13">
    <source>
        <dbReference type="PROSITE" id="PS50109"/>
    </source>
</evidence>
<feature type="domain" description="Response regulatory" evidence="14">
    <location>
        <begin position="1037"/>
        <end position="1153"/>
    </location>
</feature>
<keyword evidence="8 16" id="KW-0418">Kinase</keyword>
<dbReference type="Gene3D" id="1.20.1730.10">
    <property type="entry name" value="Sodium/glucose cotransporter"/>
    <property type="match status" value="1"/>
</dbReference>
<dbReference type="InterPro" id="IPR005467">
    <property type="entry name" value="His_kinase_dom"/>
</dbReference>
<dbReference type="CDD" id="cd00130">
    <property type="entry name" value="PAS"/>
    <property type="match status" value="1"/>
</dbReference>
<dbReference type="GO" id="GO:0000155">
    <property type="term" value="F:phosphorelay sensor kinase activity"/>
    <property type="evidence" value="ECO:0007669"/>
    <property type="project" value="InterPro"/>
</dbReference>
<dbReference type="InterPro" id="IPR001734">
    <property type="entry name" value="Na/solute_symporter"/>
</dbReference>
<dbReference type="InterPro" id="IPR003594">
    <property type="entry name" value="HATPase_dom"/>
</dbReference>
<evidence type="ECO:0000256" key="10">
    <source>
        <dbReference type="ARBA" id="ARBA00023136"/>
    </source>
</evidence>
<dbReference type="GO" id="GO:0005886">
    <property type="term" value="C:plasma membrane"/>
    <property type="evidence" value="ECO:0007669"/>
    <property type="project" value="TreeGrafter"/>
</dbReference>
<dbReference type="PANTHER" id="PTHR43047:SF9">
    <property type="entry name" value="HISTIDINE KINASE"/>
    <property type="match status" value="1"/>
</dbReference>
<dbReference type="FunFam" id="3.30.565.10:FF:000049">
    <property type="entry name" value="Two-component sensor histidine kinase"/>
    <property type="match status" value="1"/>
</dbReference>
<keyword evidence="5 11" id="KW-0597">Phosphoprotein</keyword>
<dbReference type="SMART" id="SM00388">
    <property type="entry name" value="HisKA"/>
    <property type="match status" value="1"/>
</dbReference>
<name>A0A829Y6M8_9GAMM</name>
<feature type="transmembrane region" description="Helical" evidence="12">
    <location>
        <begin position="275"/>
        <end position="298"/>
    </location>
</feature>
<keyword evidence="17" id="KW-1185">Reference proteome</keyword>
<protein>
    <recommendedName>
        <fullName evidence="4">histidine kinase</fullName>
        <ecNumber evidence="4">2.7.13.3</ecNumber>
    </recommendedName>
</protein>
<evidence type="ECO:0000256" key="1">
    <source>
        <dbReference type="ARBA" id="ARBA00000085"/>
    </source>
</evidence>
<feature type="transmembrane region" description="Helical" evidence="12">
    <location>
        <begin position="379"/>
        <end position="399"/>
    </location>
</feature>
<dbReference type="InterPro" id="IPR000014">
    <property type="entry name" value="PAS"/>
</dbReference>
<dbReference type="InterPro" id="IPR011006">
    <property type="entry name" value="CheY-like_superfamily"/>
</dbReference>
<dbReference type="AlphaFoldDB" id="A0A829Y6M8"/>
<dbReference type="PROSITE" id="PS50110">
    <property type="entry name" value="RESPONSE_REGULATORY"/>
    <property type="match status" value="1"/>
</dbReference>
<dbReference type="InterPro" id="IPR004358">
    <property type="entry name" value="Sig_transdc_His_kin-like_C"/>
</dbReference>
<comment type="subcellular location">
    <subcellularLocation>
        <location evidence="2">Membrane</location>
        <topology evidence="2">Multi-pass membrane protein</topology>
    </subcellularLocation>
</comment>
<dbReference type="NCBIfam" id="TIGR00229">
    <property type="entry name" value="sensory_box"/>
    <property type="match status" value="1"/>
</dbReference>
<feature type="transmembrane region" description="Helical" evidence="12">
    <location>
        <begin position="6"/>
        <end position="25"/>
    </location>
</feature>
<keyword evidence="7 12" id="KW-0812">Transmembrane</keyword>
<feature type="domain" description="PAS" evidence="15">
    <location>
        <begin position="635"/>
        <end position="675"/>
    </location>
</feature>
<evidence type="ECO:0000256" key="11">
    <source>
        <dbReference type="PROSITE-ProRule" id="PRU00169"/>
    </source>
</evidence>
<dbReference type="GO" id="GO:0009927">
    <property type="term" value="F:histidine phosphotransfer kinase activity"/>
    <property type="evidence" value="ECO:0007669"/>
    <property type="project" value="TreeGrafter"/>
</dbReference>
<keyword evidence="9 12" id="KW-1133">Transmembrane helix</keyword>
<feature type="modified residue" description="4-aspartylphosphate" evidence="11">
    <location>
        <position position="1086"/>
    </location>
</feature>
<comment type="similarity">
    <text evidence="3">Belongs to the sodium:solute symporter (SSF) (TC 2.A.21) family.</text>
</comment>
<accession>A0A829Y6M8</accession>
<dbReference type="Gene3D" id="1.10.287.130">
    <property type="match status" value="1"/>
</dbReference>
<dbReference type="GO" id="GO:0022857">
    <property type="term" value="F:transmembrane transporter activity"/>
    <property type="evidence" value="ECO:0007669"/>
    <property type="project" value="InterPro"/>
</dbReference>
<evidence type="ECO:0000256" key="6">
    <source>
        <dbReference type="ARBA" id="ARBA00022679"/>
    </source>
</evidence>
<dbReference type="CDD" id="cd00156">
    <property type="entry name" value="REC"/>
    <property type="match status" value="1"/>
</dbReference>